<dbReference type="OrthoDB" id="9990906at2759"/>
<dbReference type="AlphaFoldDB" id="A0A813Z596"/>
<evidence type="ECO:0000313" key="9">
    <source>
        <dbReference type="EMBL" id="CAF1063437.1"/>
    </source>
</evidence>
<keyword evidence="5" id="KW-0807">Transducer</keyword>
<sequence>MRHLSTCYYMGILAIADTSVLVLGFTVAWTYLVNKKWSLLLQSSYTCKLLSVLFYTVADYSVWLVVMMSVDRCIAVAKPLHVNSICTVKRAKFCVCLLVFSSFSINAHFIFTHKLFQNDTECSSFPEYEYFIIRIWPWVDAAVYSVLPFILLLTTNLIIVQRLFYARRSSDKLQIYQNNTNARAKLNSSMSRKLTTMLLSVTFFFLFTSLPLVCLQLYQNINHNANISTRITSYLKPICETLQYSNHCVNFFLYAVTGKAFRHELKRLFHTCTSSINFQKKNRACRPKHVNMIDDYKYTGNNKNEALVLCGDQLPSPRHFFNNNSRQTAQSLPLSERPLAQNMLRYHHSSDTFALPVLDTRTNSNISYRSNRNTSMNKKKSIYIQRISNV</sequence>
<dbReference type="SUPFAM" id="SSF81321">
    <property type="entry name" value="Family A G protein-coupled receptor-like"/>
    <property type="match status" value="1"/>
</dbReference>
<keyword evidence="4 6" id="KW-0472">Membrane</keyword>
<evidence type="ECO:0000256" key="3">
    <source>
        <dbReference type="ARBA" id="ARBA00022989"/>
    </source>
</evidence>
<dbReference type="InterPro" id="IPR000276">
    <property type="entry name" value="GPCR_Rhodpsn"/>
</dbReference>
<dbReference type="Proteomes" id="UP000663829">
    <property type="component" value="Unassembled WGS sequence"/>
</dbReference>
<accession>A0A813Z596</accession>
<gene>
    <name evidence="8" type="ORF">GPM918_LOCUS8274</name>
    <name evidence="9" type="ORF">OVA965_LOCUS17534</name>
    <name evidence="10" type="ORF">SRO942_LOCUS8274</name>
    <name evidence="11" type="ORF">TMI583_LOCUS17543</name>
</gene>
<evidence type="ECO:0000313" key="10">
    <source>
        <dbReference type="EMBL" id="CAF3677692.1"/>
    </source>
</evidence>
<comment type="subcellular location">
    <subcellularLocation>
        <location evidence="1">Membrane</location>
    </subcellularLocation>
</comment>
<evidence type="ECO:0000256" key="1">
    <source>
        <dbReference type="ARBA" id="ARBA00004370"/>
    </source>
</evidence>
<dbReference type="EMBL" id="CAJOBA010008447">
    <property type="protein sequence ID" value="CAF3828716.1"/>
    <property type="molecule type" value="Genomic_DNA"/>
</dbReference>
<dbReference type="Proteomes" id="UP000677228">
    <property type="component" value="Unassembled WGS sequence"/>
</dbReference>
<dbReference type="Gene3D" id="1.20.1070.10">
    <property type="entry name" value="Rhodopsin 7-helix transmembrane proteins"/>
    <property type="match status" value="1"/>
</dbReference>
<comment type="similarity">
    <text evidence="5">Belongs to the G-protein coupled receptor 1 family.</text>
</comment>
<feature type="domain" description="G-protein coupled receptors family 1 profile" evidence="7">
    <location>
        <begin position="1"/>
        <end position="254"/>
    </location>
</feature>
<dbReference type="EMBL" id="CAJNOK010008433">
    <property type="protein sequence ID" value="CAF1063437.1"/>
    <property type="molecule type" value="Genomic_DNA"/>
</dbReference>
<protein>
    <recommendedName>
        <fullName evidence="7">G-protein coupled receptors family 1 profile domain-containing protein</fullName>
    </recommendedName>
</protein>
<keyword evidence="3 6" id="KW-1133">Transmembrane helix</keyword>
<dbReference type="GO" id="GO:0016020">
    <property type="term" value="C:membrane"/>
    <property type="evidence" value="ECO:0007669"/>
    <property type="project" value="UniProtKB-SubCell"/>
</dbReference>
<name>A0A813Z596_9BILA</name>
<organism evidence="8 12">
    <name type="scientific">Didymodactylos carnosus</name>
    <dbReference type="NCBI Taxonomy" id="1234261"/>
    <lineage>
        <taxon>Eukaryota</taxon>
        <taxon>Metazoa</taxon>
        <taxon>Spiralia</taxon>
        <taxon>Gnathifera</taxon>
        <taxon>Rotifera</taxon>
        <taxon>Eurotatoria</taxon>
        <taxon>Bdelloidea</taxon>
        <taxon>Philodinida</taxon>
        <taxon>Philodinidae</taxon>
        <taxon>Didymodactylos</taxon>
    </lineage>
</organism>
<dbReference type="Pfam" id="PF00001">
    <property type="entry name" value="7tm_1"/>
    <property type="match status" value="1"/>
</dbReference>
<keyword evidence="5" id="KW-0675">Receptor</keyword>
<keyword evidence="12" id="KW-1185">Reference proteome</keyword>
<proteinExistence type="inferred from homology"/>
<dbReference type="PRINTS" id="PR00237">
    <property type="entry name" value="GPCRRHODOPSN"/>
</dbReference>
<feature type="transmembrane region" description="Helical" evidence="6">
    <location>
        <begin position="91"/>
        <end position="111"/>
    </location>
</feature>
<evidence type="ECO:0000259" key="7">
    <source>
        <dbReference type="PROSITE" id="PS50262"/>
    </source>
</evidence>
<dbReference type="InterPro" id="IPR052954">
    <property type="entry name" value="GPCR-Ligand_Int"/>
</dbReference>
<dbReference type="PROSITE" id="PS50262">
    <property type="entry name" value="G_PROTEIN_RECEP_F1_2"/>
    <property type="match status" value="1"/>
</dbReference>
<dbReference type="PROSITE" id="PS00237">
    <property type="entry name" value="G_PROTEIN_RECEP_F1_1"/>
    <property type="match status" value="1"/>
</dbReference>
<evidence type="ECO:0000256" key="2">
    <source>
        <dbReference type="ARBA" id="ARBA00022692"/>
    </source>
</evidence>
<evidence type="ECO:0000313" key="12">
    <source>
        <dbReference type="Proteomes" id="UP000663829"/>
    </source>
</evidence>
<evidence type="ECO:0000313" key="11">
    <source>
        <dbReference type="EMBL" id="CAF3828716.1"/>
    </source>
</evidence>
<reference evidence="8" key="1">
    <citation type="submission" date="2021-02" db="EMBL/GenBank/DDBJ databases">
        <authorList>
            <person name="Nowell W R."/>
        </authorList>
    </citation>
    <scope>NUCLEOTIDE SEQUENCE</scope>
</reference>
<keyword evidence="5" id="KW-0297">G-protein coupled receptor</keyword>
<dbReference type="EMBL" id="CAJNOQ010001423">
    <property type="protein sequence ID" value="CAF0893963.1"/>
    <property type="molecule type" value="Genomic_DNA"/>
</dbReference>
<evidence type="ECO:0000313" key="8">
    <source>
        <dbReference type="EMBL" id="CAF0893963.1"/>
    </source>
</evidence>
<evidence type="ECO:0000256" key="4">
    <source>
        <dbReference type="ARBA" id="ARBA00023136"/>
    </source>
</evidence>
<feature type="transmembrane region" description="Helical" evidence="6">
    <location>
        <begin position="141"/>
        <end position="165"/>
    </location>
</feature>
<evidence type="ECO:0000256" key="6">
    <source>
        <dbReference type="SAM" id="Phobius"/>
    </source>
</evidence>
<dbReference type="CDD" id="cd14978">
    <property type="entry name" value="7tmA_FMRFamide_R-like"/>
    <property type="match status" value="1"/>
</dbReference>
<evidence type="ECO:0000256" key="5">
    <source>
        <dbReference type="RuleBase" id="RU000688"/>
    </source>
</evidence>
<keyword evidence="2 5" id="KW-0812">Transmembrane</keyword>
<dbReference type="PANTHER" id="PTHR46641">
    <property type="entry name" value="FMRFAMIDE RECEPTOR-RELATED"/>
    <property type="match status" value="1"/>
</dbReference>
<feature type="transmembrane region" description="Helical" evidence="6">
    <location>
        <begin position="7"/>
        <end position="32"/>
    </location>
</feature>
<dbReference type="GO" id="GO:0004930">
    <property type="term" value="F:G protein-coupled receptor activity"/>
    <property type="evidence" value="ECO:0007669"/>
    <property type="project" value="UniProtKB-KW"/>
</dbReference>
<feature type="transmembrane region" description="Helical" evidence="6">
    <location>
        <begin position="52"/>
        <end position="70"/>
    </location>
</feature>
<comment type="caution">
    <text evidence="8">The sequence shown here is derived from an EMBL/GenBank/DDBJ whole genome shotgun (WGS) entry which is preliminary data.</text>
</comment>
<dbReference type="PANTHER" id="PTHR46641:SF25">
    <property type="entry name" value="CNMAMIDE RECEPTOR-RELATED"/>
    <property type="match status" value="1"/>
</dbReference>
<dbReference type="Proteomes" id="UP000681722">
    <property type="component" value="Unassembled WGS sequence"/>
</dbReference>
<dbReference type="EMBL" id="CAJOBC010001423">
    <property type="protein sequence ID" value="CAF3677692.1"/>
    <property type="molecule type" value="Genomic_DNA"/>
</dbReference>
<dbReference type="InterPro" id="IPR017452">
    <property type="entry name" value="GPCR_Rhodpsn_7TM"/>
</dbReference>
<dbReference type="Proteomes" id="UP000682733">
    <property type="component" value="Unassembled WGS sequence"/>
</dbReference>
<feature type="transmembrane region" description="Helical" evidence="6">
    <location>
        <begin position="194"/>
        <end position="218"/>
    </location>
</feature>